<keyword evidence="4" id="KW-0804">Transcription</keyword>
<dbReference type="EMBL" id="CM007647">
    <property type="protein sequence ID" value="ONL97235.1"/>
    <property type="molecule type" value="Genomic_DNA"/>
</dbReference>
<dbReference type="Proteomes" id="UP000007305">
    <property type="component" value="Chromosome 1"/>
</dbReference>
<dbReference type="InterPro" id="IPR045314">
    <property type="entry name" value="bZIP_plant_GBF1"/>
</dbReference>
<dbReference type="InterPro" id="IPR046347">
    <property type="entry name" value="bZIP_sf"/>
</dbReference>
<reference evidence="10" key="4">
    <citation type="submission" date="2021-05" db="UniProtKB">
        <authorList>
            <consortium name="EnsemblPlants"/>
        </authorList>
    </citation>
    <scope>IDENTIFICATION</scope>
    <source>
        <strain evidence="10">cv. B73</strain>
    </source>
</reference>
<name>A0A060D2L0_MAIZE</name>
<dbReference type="GO" id="GO:0046982">
    <property type="term" value="F:protein heterodimerization activity"/>
    <property type="evidence" value="ECO:0007669"/>
    <property type="project" value="UniProtKB-ARBA"/>
</dbReference>
<dbReference type="GO" id="GO:0003700">
    <property type="term" value="F:DNA-binding transcription factor activity"/>
    <property type="evidence" value="ECO:0000318"/>
    <property type="project" value="GO_Central"/>
</dbReference>
<dbReference type="eggNOG" id="ENOG502R6SD">
    <property type="taxonomic scope" value="Eukaryota"/>
</dbReference>
<keyword evidence="5" id="KW-0539">Nucleus</keyword>
<dbReference type="GO" id="GO:0005634">
    <property type="term" value="C:nucleus"/>
    <property type="evidence" value="ECO:0000318"/>
    <property type="project" value="GO_Central"/>
</dbReference>
<accession>A0A060D2L0</accession>
<dbReference type="PANTHER" id="PTHR45764">
    <property type="entry name" value="BZIP TRANSCRIPTION FACTOR 44"/>
    <property type="match status" value="1"/>
</dbReference>
<dbReference type="GeneID" id="103644612"/>
<evidence type="ECO:0000313" key="10">
    <source>
        <dbReference type="EnsemblPlants" id="Zm00001eb014590_P001"/>
    </source>
</evidence>
<dbReference type="HOGENOM" id="CLU_108328_0_0_1"/>
<evidence type="ECO:0000259" key="7">
    <source>
        <dbReference type="PROSITE" id="PS50217"/>
    </source>
</evidence>
<reference evidence="8" key="1">
    <citation type="submission" date="2014-04" db="EMBL/GenBank/DDBJ databases">
        <title>The Maize TFome - Development of a transcription factor open reading frame collection for functional genomics.</title>
        <authorList>
            <person name="Burdo B."/>
            <person name="Gray J."/>
            <person name="Goetting-Minesky M.P."/>
            <person name="Wittler B."/>
            <person name="Hunt M."/>
            <person name="Li T."/>
            <person name="Velliquette D."/>
            <person name="Thomas J."/>
            <person name="Gentzel I."/>
            <person name="Dos Santos Brito M."/>
            <person name="Mejia-Guerra M.K."/>
            <person name="Connolly L.N."/>
            <person name="Qaisi D."/>
            <person name="Li W."/>
            <person name="Casas M.I."/>
            <person name="Doseff A.I."/>
            <person name="Grotewold E."/>
        </authorList>
    </citation>
    <scope>NUCLEOTIDE SEQUENCE</scope>
</reference>
<dbReference type="SMART" id="SM00338">
    <property type="entry name" value="BRLZ"/>
    <property type="match status" value="1"/>
</dbReference>
<keyword evidence="11" id="KW-1185">Reference proteome</keyword>
<dbReference type="FunFam" id="1.20.5.170:FF:000020">
    <property type="entry name" value="BZIP transcription factor"/>
    <property type="match status" value="1"/>
</dbReference>
<feature type="non-terminal residue" evidence="8">
    <location>
        <position position="176"/>
    </location>
</feature>
<evidence type="ECO:0000256" key="5">
    <source>
        <dbReference type="ARBA" id="ARBA00023242"/>
    </source>
</evidence>
<dbReference type="GO" id="GO:0045893">
    <property type="term" value="P:positive regulation of DNA-templated transcription"/>
    <property type="evidence" value="ECO:0000318"/>
    <property type="project" value="GO_Central"/>
</dbReference>
<dbReference type="Gramene" id="Zm00001eb014590_T001">
    <property type="protein sequence ID" value="Zm00001eb014590_P001"/>
    <property type="gene ID" value="Zm00001eb014590"/>
</dbReference>
<dbReference type="RefSeq" id="XP_008666012.1">
    <property type="nucleotide sequence ID" value="XM_008667790.1"/>
</dbReference>
<reference evidence="9 11" key="2">
    <citation type="submission" date="2015-12" db="EMBL/GenBank/DDBJ databases">
        <title>Update maize B73 reference genome by single molecule sequencing technologies.</title>
        <authorList>
            <consortium name="Maize Genome Sequencing Project"/>
            <person name="Ware D."/>
        </authorList>
    </citation>
    <scope>NUCLEOTIDE SEQUENCE [LARGE SCALE GENOMIC DNA]</scope>
    <source>
        <strain evidence="11">cv. B73</strain>
        <tissue evidence="9">Seedling</tissue>
    </source>
</reference>
<evidence type="ECO:0000256" key="3">
    <source>
        <dbReference type="ARBA" id="ARBA00023125"/>
    </source>
</evidence>
<dbReference type="KEGG" id="zma:103644612"/>
<keyword evidence="3" id="KW-0238">DNA-binding</keyword>
<evidence type="ECO:0000313" key="8">
    <source>
        <dbReference type="EMBL" id="AIB05757.1"/>
    </source>
</evidence>
<evidence type="ECO:0000256" key="2">
    <source>
        <dbReference type="ARBA" id="ARBA00023015"/>
    </source>
</evidence>
<evidence type="ECO:0000256" key="4">
    <source>
        <dbReference type="ARBA" id="ARBA00023163"/>
    </source>
</evidence>
<gene>
    <name evidence="8" type="primary">bZIP24</name>
    <name evidence="10" type="synonym">LOC103644612</name>
    <name evidence="9" type="ORF">ZEAMMB73_Zm00001d028879</name>
</gene>
<dbReference type="SMR" id="A0A060D2L0"/>
<feature type="coiled-coil region" evidence="6">
    <location>
        <begin position="38"/>
        <end position="65"/>
    </location>
</feature>
<evidence type="ECO:0000313" key="9">
    <source>
        <dbReference type="EMBL" id="ONL97235.1"/>
    </source>
</evidence>
<proteinExistence type="predicted"/>
<sequence length="176" mass="19288">MVPLAGAQGARRAAVVITEEERRRNRMTSNRLSARKSRMKRQRHVDDLAAEAERLRRENEAMRAGVGDAVLRSRALEQENRVLAAHARQLCAALLLRNSQLSLLGDVAGVPLDVPGVPDHLVQLYGGVQVPVMPLSPSVMPLSPSPPPPLHLQLPLEIQLMLLQPDVMDAVGMLEL</sequence>
<dbReference type="PaxDb" id="4577-GRMZM2G038015_P01"/>
<dbReference type="EMBL" id="KJ728266">
    <property type="protein sequence ID" value="AIB05757.1"/>
    <property type="molecule type" value="Genomic_DNA"/>
</dbReference>
<organism evidence="8">
    <name type="scientific">Zea mays</name>
    <name type="common">Maize</name>
    <dbReference type="NCBI Taxonomy" id="4577"/>
    <lineage>
        <taxon>Eukaryota</taxon>
        <taxon>Viridiplantae</taxon>
        <taxon>Streptophyta</taxon>
        <taxon>Embryophyta</taxon>
        <taxon>Tracheophyta</taxon>
        <taxon>Spermatophyta</taxon>
        <taxon>Magnoliopsida</taxon>
        <taxon>Liliopsida</taxon>
        <taxon>Poales</taxon>
        <taxon>Poaceae</taxon>
        <taxon>PACMAD clade</taxon>
        <taxon>Panicoideae</taxon>
        <taxon>Andropogonodae</taxon>
        <taxon>Andropogoneae</taxon>
        <taxon>Tripsacinae</taxon>
        <taxon>Zea</taxon>
    </lineage>
</organism>
<dbReference type="InterPro" id="IPR004827">
    <property type="entry name" value="bZIP"/>
</dbReference>
<dbReference type="CDD" id="cd14702">
    <property type="entry name" value="bZIP_plant_GBF1"/>
    <property type="match status" value="1"/>
</dbReference>
<dbReference type="STRING" id="4577.A0A060D2L0"/>
<evidence type="ECO:0000313" key="11">
    <source>
        <dbReference type="Proteomes" id="UP000007305"/>
    </source>
</evidence>
<protein>
    <submittedName>
        <fullName evidence="8">BZIP transcription factor</fullName>
    </submittedName>
    <submittedName>
        <fullName evidence="9">Ocs element-binding factor 1</fullName>
    </submittedName>
</protein>
<comment type="subcellular location">
    <subcellularLocation>
        <location evidence="1">Nucleus</location>
    </subcellularLocation>
</comment>
<feature type="domain" description="BZIP" evidence="7">
    <location>
        <begin position="20"/>
        <end position="83"/>
    </location>
</feature>
<reference evidence="10" key="3">
    <citation type="submission" date="2019-07" db="EMBL/GenBank/DDBJ databases">
        <authorList>
            <person name="Seetharam A."/>
            <person name="Woodhouse M."/>
            <person name="Cannon E."/>
        </authorList>
    </citation>
    <scope>NUCLEOTIDE SEQUENCE [LARGE SCALE GENOMIC DNA]</scope>
    <source>
        <strain evidence="10">cv. B73</strain>
    </source>
</reference>
<dbReference type="GO" id="GO:0000976">
    <property type="term" value="F:transcription cis-regulatory region binding"/>
    <property type="evidence" value="ECO:0000318"/>
    <property type="project" value="GO_Central"/>
</dbReference>
<dbReference type="AlphaFoldDB" id="A0A060D2L0"/>
<keyword evidence="2" id="KW-0805">Transcription regulation</keyword>
<dbReference type="PANTHER" id="PTHR45764:SF35">
    <property type="entry name" value="BZIP TRANSCRIPTION FACTOR"/>
    <property type="match status" value="1"/>
</dbReference>
<dbReference type="Pfam" id="PF07716">
    <property type="entry name" value="bZIP_2"/>
    <property type="match status" value="1"/>
</dbReference>
<evidence type="ECO:0000256" key="1">
    <source>
        <dbReference type="ARBA" id="ARBA00004123"/>
    </source>
</evidence>
<dbReference type="SUPFAM" id="SSF57959">
    <property type="entry name" value="Leucine zipper domain"/>
    <property type="match status" value="1"/>
</dbReference>
<dbReference type="OrthoDB" id="551672at2759"/>
<keyword evidence="6" id="KW-0175">Coiled coil</keyword>
<dbReference type="OMA" id="EMLYFQP"/>
<dbReference type="PROSITE" id="PS50217">
    <property type="entry name" value="BZIP"/>
    <property type="match status" value="1"/>
</dbReference>
<dbReference type="EnsemblPlants" id="Zm00001eb014590_T001">
    <property type="protein sequence ID" value="Zm00001eb014590_P001"/>
    <property type="gene ID" value="Zm00001eb014590"/>
</dbReference>
<evidence type="ECO:0000256" key="6">
    <source>
        <dbReference type="SAM" id="Coils"/>
    </source>
</evidence>
<dbReference type="PROSITE" id="PS00036">
    <property type="entry name" value="BZIP_BASIC"/>
    <property type="match status" value="1"/>
</dbReference>
<dbReference type="Gene3D" id="1.20.5.170">
    <property type="match status" value="1"/>
</dbReference>